<name>A0A0F9HFE6_9ZZZZ</name>
<protein>
    <submittedName>
        <fullName evidence="3">Uncharacterized protein</fullName>
    </submittedName>
</protein>
<evidence type="ECO:0000259" key="1">
    <source>
        <dbReference type="Pfam" id="PF01575"/>
    </source>
</evidence>
<organism evidence="3">
    <name type="scientific">marine sediment metagenome</name>
    <dbReference type="NCBI Taxonomy" id="412755"/>
    <lineage>
        <taxon>unclassified sequences</taxon>
        <taxon>metagenomes</taxon>
        <taxon>ecological metagenomes</taxon>
    </lineage>
</organism>
<dbReference type="GO" id="GO:0003857">
    <property type="term" value="F:(3S)-3-hydroxyacyl-CoA dehydrogenase (NAD+) activity"/>
    <property type="evidence" value="ECO:0007669"/>
    <property type="project" value="TreeGrafter"/>
</dbReference>
<dbReference type="CDD" id="cd03448">
    <property type="entry name" value="HDE_HSD"/>
    <property type="match status" value="1"/>
</dbReference>
<dbReference type="SUPFAM" id="SSF54637">
    <property type="entry name" value="Thioesterase/thiol ester dehydrase-isomerase"/>
    <property type="match status" value="2"/>
</dbReference>
<dbReference type="GO" id="GO:0006635">
    <property type="term" value="P:fatty acid beta-oxidation"/>
    <property type="evidence" value="ECO:0007669"/>
    <property type="project" value="TreeGrafter"/>
</dbReference>
<feature type="domain" description="MaoC-like" evidence="1">
    <location>
        <begin position="158"/>
        <end position="265"/>
    </location>
</feature>
<accession>A0A0F9HFE6</accession>
<dbReference type="Gene3D" id="3.10.129.10">
    <property type="entry name" value="Hotdog Thioesterase"/>
    <property type="match status" value="1"/>
</dbReference>
<reference evidence="3" key="1">
    <citation type="journal article" date="2015" name="Nature">
        <title>Complex archaea that bridge the gap between prokaryotes and eukaryotes.</title>
        <authorList>
            <person name="Spang A."/>
            <person name="Saw J.H."/>
            <person name="Jorgensen S.L."/>
            <person name="Zaremba-Niedzwiedzka K."/>
            <person name="Martijn J."/>
            <person name="Lind A.E."/>
            <person name="van Eijk R."/>
            <person name="Schleper C."/>
            <person name="Guy L."/>
            <person name="Ettema T.J."/>
        </authorList>
    </citation>
    <scope>NUCLEOTIDE SEQUENCE</scope>
</reference>
<dbReference type="EMBL" id="LAZR01015282">
    <property type="protein sequence ID" value="KKM13852.1"/>
    <property type="molecule type" value="Genomic_DNA"/>
</dbReference>
<evidence type="ECO:0000313" key="3">
    <source>
        <dbReference type="EMBL" id="KKM13852.1"/>
    </source>
</evidence>
<dbReference type="PANTHER" id="PTHR13078">
    <property type="entry name" value="PEROXISOMAL MULTIFUNCTIONAL ENZYME TYPE 2-RELATED"/>
    <property type="match status" value="1"/>
</dbReference>
<dbReference type="InterPro" id="IPR002539">
    <property type="entry name" value="MaoC-like_dom"/>
</dbReference>
<comment type="caution">
    <text evidence="3">The sequence shown here is derived from an EMBL/GenBank/DDBJ whole genome shotgun (WGS) entry which is preliminary data.</text>
</comment>
<dbReference type="AlphaFoldDB" id="A0A0F9HFE6"/>
<dbReference type="GO" id="GO:0005777">
    <property type="term" value="C:peroxisome"/>
    <property type="evidence" value="ECO:0007669"/>
    <property type="project" value="TreeGrafter"/>
</dbReference>
<dbReference type="InterPro" id="IPR029069">
    <property type="entry name" value="HotDog_dom_sf"/>
</dbReference>
<dbReference type="GO" id="GO:0044594">
    <property type="term" value="F:17-beta-hydroxysteroid dehydrogenase (NAD+) activity"/>
    <property type="evidence" value="ECO:0007669"/>
    <property type="project" value="TreeGrafter"/>
</dbReference>
<evidence type="ECO:0000259" key="2">
    <source>
        <dbReference type="Pfam" id="PF22622"/>
    </source>
</evidence>
<feature type="domain" description="Peroxisomal multifunctional enzyme type 2-like N-terminal" evidence="2">
    <location>
        <begin position="18"/>
        <end position="140"/>
    </location>
</feature>
<dbReference type="PANTHER" id="PTHR13078:SF56">
    <property type="entry name" value="PEROXISOMAL MULTIFUNCTIONAL ENZYME TYPE 2"/>
    <property type="match status" value="1"/>
</dbReference>
<proteinExistence type="predicted"/>
<gene>
    <name evidence="3" type="ORF">LCGC14_1712020</name>
</gene>
<dbReference type="GO" id="GO:0004300">
    <property type="term" value="F:enoyl-CoA hydratase activity"/>
    <property type="evidence" value="ECO:0007669"/>
    <property type="project" value="TreeGrafter"/>
</dbReference>
<sequence>MTQLDLSIIGKKTEERVFKYNWKDIILYNLGIGAQPDELPFVYENYPSGLKVFPSYSCIIAGVGLQLKTLGEIKLSHFVHGEQLIHIHKPFTPSGEIICQGEVVNIFDKGKAAVIHMKVSGHSSGGDPIFDTYWVFFYLGAGGFGGDPGPKTEPLKPPEGKKPDFSQSYKTSINQAALYRLNGDFNPLHIDPEIAARSGRFKAPILHGLCTYGFTTRAIVYNLCDGEVSRFKEFKVRFTHEVYPGETLTIEGWKDNGRYIIQAKTKRAVVLGNAYVIVE</sequence>
<dbReference type="InterPro" id="IPR054357">
    <property type="entry name" value="MFE-2_N"/>
</dbReference>
<dbReference type="Pfam" id="PF22622">
    <property type="entry name" value="MFE-2_hydrat-2_N"/>
    <property type="match status" value="1"/>
</dbReference>
<dbReference type="Pfam" id="PF01575">
    <property type="entry name" value="MaoC_dehydratas"/>
    <property type="match status" value="1"/>
</dbReference>